<dbReference type="SUPFAM" id="SSF51735">
    <property type="entry name" value="NAD(P)-binding Rossmann-fold domains"/>
    <property type="match status" value="1"/>
</dbReference>
<evidence type="ECO:0000313" key="6">
    <source>
        <dbReference type="Proteomes" id="UP000076871"/>
    </source>
</evidence>
<dbReference type="Pfam" id="PF00106">
    <property type="entry name" value="adh_short"/>
    <property type="match status" value="1"/>
</dbReference>
<dbReference type="InParanoid" id="A0A165ET65"/>
<proteinExistence type="inferred from homology"/>
<comment type="similarity">
    <text evidence="1">Belongs to the short-chain dehydrogenases/reductases (SDR) family.</text>
</comment>
<evidence type="ECO:0000256" key="4">
    <source>
        <dbReference type="ARBA" id="ARBA00037096"/>
    </source>
</evidence>
<evidence type="ECO:0000313" key="5">
    <source>
        <dbReference type="EMBL" id="KZT07706.1"/>
    </source>
</evidence>
<evidence type="ECO:0000256" key="2">
    <source>
        <dbReference type="ARBA" id="ARBA00022857"/>
    </source>
</evidence>
<dbReference type="OrthoDB" id="37659at2759"/>
<dbReference type="EMBL" id="KV427618">
    <property type="protein sequence ID" value="KZT07706.1"/>
    <property type="molecule type" value="Genomic_DNA"/>
</dbReference>
<comment type="function">
    <text evidence="4">Putative oxidoreductase.</text>
</comment>
<dbReference type="AlphaFoldDB" id="A0A165ET65"/>
<keyword evidence="2" id="KW-0521">NADP</keyword>
<reference evidence="5 6" key="1">
    <citation type="journal article" date="2016" name="Mol. Biol. Evol.">
        <title>Comparative Genomics of Early-Diverging Mushroom-Forming Fungi Provides Insights into the Origins of Lignocellulose Decay Capabilities.</title>
        <authorList>
            <person name="Nagy L.G."/>
            <person name="Riley R."/>
            <person name="Tritt A."/>
            <person name="Adam C."/>
            <person name="Daum C."/>
            <person name="Floudas D."/>
            <person name="Sun H."/>
            <person name="Yadav J.S."/>
            <person name="Pangilinan J."/>
            <person name="Larsson K.H."/>
            <person name="Matsuura K."/>
            <person name="Barry K."/>
            <person name="Labutti K."/>
            <person name="Kuo R."/>
            <person name="Ohm R.A."/>
            <person name="Bhattacharya S.S."/>
            <person name="Shirouzu T."/>
            <person name="Yoshinaga Y."/>
            <person name="Martin F.M."/>
            <person name="Grigoriev I.V."/>
            <person name="Hibbett D.S."/>
        </authorList>
    </citation>
    <scope>NUCLEOTIDE SEQUENCE [LARGE SCALE GENOMIC DNA]</scope>
    <source>
        <strain evidence="5 6">93-53</strain>
    </source>
</reference>
<keyword evidence="3" id="KW-0560">Oxidoreductase</keyword>
<protein>
    <submittedName>
        <fullName evidence="5">NAD(P)-binding protein</fullName>
    </submittedName>
</protein>
<dbReference type="Proteomes" id="UP000076871">
    <property type="component" value="Unassembled WGS sequence"/>
</dbReference>
<dbReference type="InterPro" id="IPR020904">
    <property type="entry name" value="Sc_DH/Rdtase_CS"/>
</dbReference>
<feature type="non-terminal residue" evidence="5">
    <location>
        <position position="1"/>
    </location>
</feature>
<organism evidence="5 6">
    <name type="scientific">Laetiporus sulphureus 93-53</name>
    <dbReference type="NCBI Taxonomy" id="1314785"/>
    <lineage>
        <taxon>Eukaryota</taxon>
        <taxon>Fungi</taxon>
        <taxon>Dikarya</taxon>
        <taxon>Basidiomycota</taxon>
        <taxon>Agaricomycotina</taxon>
        <taxon>Agaricomycetes</taxon>
        <taxon>Polyporales</taxon>
        <taxon>Laetiporus</taxon>
    </lineage>
</organism>
<dbReference type="PROSITE" id="PS00061">
    <property type="entry name" value="ADH_SHORT"/>
    <property type="match status" value="1"/>
</dbReference>
<dbReference type="PANTHER" id="PTHR44196">
    <property type="entry name" value="DEHYDROGENASE/REDUCTASE SDR FAMILY MEMBER 7B"/>
    <property type="match status" value="1"/>
</dbReference>
<dbReference type="InterPro" id="IPR002347">
    <property type="entry name" value="SDR_fam"/>
</dbReference>
<dbReference type="STRING" id="1314785.A0A165ET65"/>
<evidence type="ECO:0000256" key="1">
    <source>
        <dbReference type="ARBA" id="ARBA00006484"/>
    </source>
</evidence>
<dbReference type="RefSeq" id="XP_040765446.1">
    <property type="nucleotide sequence ID" value="XM_040914362.1"/>
</dbReference>
<sequence length="334" mass="36287">MLSSIADRLPSRLQLGTFAALALSLLLISRRAARKLDRPRKIPKQEERVVIIGASSGIGREIAHEYAIRGARVCVVARREEELRRVLEECQVLYVEAGFGDTGRVFSVATDFTNVEQMVQLRERLKLEWDGVDTVFVCAGASALRPLMEVAGLDRLANGFNPPEAGVIGIQHTVDVASTAAKVNYLGPLISAAAFLPLLQSSSIAPSIALISSLGAVIPAPTRSLYCSTKAASLMLYQALSIEHPAVAFSLIIPTTVRGSFRSSAVDAGVVREVDPNKVGLRPEAVAKRSVRAVDAGEKHVFMPYVFGRFGHLLYWLAPSFVEWRARAKYNFAS</sequence>
<dbReference type="InterPro" id="IPR036291">
    <property type="entry name" value="NAD(P)-bd_dom_sf"/>
</dbReference>
<evidence type="ECO:0000256" key="3">
    <source>
        <dbReference type="ARBA" id="ARBA00023002"/>
    </source>
</evidence>
<keyword evidence="6" id="KW-1185">Reference proteome</keyword>
<dbReference type="PANTHER" id="PTHR44196:SF1">
    <property type="entry name" value="DEHYDROGENASE_REDUCTASE SDR FAMILY MEMBER 7B"/>
    <property type="match status" value="1"/>
</dbReference>
<accession>A0A165ET65</accession>
<dbReference type="GO" id="GO:0016491">
    <property type="term" value="F:oxidoreductase activity"/>
    <property type="evidence" value="ECO:0007669"/>
    <property type="project" value="UniProtKB-KW"/>
</dbReference>
<dbReference type="Gene3D" id="3.40.50.720">
    <property type="entry name" value="NAD(P)-binding Rossmann-like Domain"/>
    <property type="match status" value="1"/>
</dbReference>
<gene>
    <name evidence="5" type="ORF">LAESUDRAFT_811954</name>
</gene>
<dbReference type="GeneID" id="63831389"/>
<name>A0A165ET65_9APHY</name>
<dbReference type="GO" id="GO:0016020">
    <property type="term" value="C:membrane"/>
    <property type="evidence" value="ECO:0007669"/>
    <property type="project" value="TreeGrafter"/>
</dbReference>